<dbReference type="InterPro" id="IPR027555">
    <property type="entry name" value="Mo5U34_MeTrfas-like"/>
</dbReference>
<proteinExistence type="predicted"/>
<accession>A0ABQ4QLX5</accession>
<dbReference type="SUPFAM" id="SSF53335">
    <property type="entry name" value="S-adenosyl-L-methionine-dependent methyltransferases"/>
    <property type="match status" value="1"/>
</dbReference>
<dbReference type="RefSeq" id="WP_238272825.1">
    <property type="nucleotide sequence ID" value="NZ_BPQG01000069.1"/>
</dbReference>
<comment type="caution">
    <text evidence="1">The sequence shown here is derived from an EMBL/GenBank/DDBJ whole genome shotgun (WGS) entry which is preliminary data.</text>
</comment>
<keyword evidence="2" id="KW-1185">Reference proteome</keyword>
<dbReference type="Gene3D" id="3.40.50.150">
    <property type="entry name" value="Vaccinia Virus protein VP39"/>
    <property type="match status" value="1"/>
</dbReference>
<evidence type="ECO:0000313" key="1">
    <source>
        <dbReference type="EMBL" id="GJD46172.1"/>
    </source>
</evidence>
<dbReference type="NCBIfam" id="TIGR04290">
    <property type="entry name" value="meth_Rta_06860"/>
    <property type="match status" value="1"/>
</dbReference>
<dbReference type="Pfam" id="PF08003">
    <property type="entry name" value="Methyltransf_9"/>
    <property type="match status" value="1"/>
</dbReference>
<dbReference type="Proteomes" id="UP001055117">
    <property type="component" value="Unassembled WGS sequence"/>
</dbReference>
<dbReference type="InterPro" id="IPR029063">
    <property type="entry name" value="SAM-dependent_MTases_sf"/>
</dbReference>
<evidence type="ECO:0000313" key="2">
    <source>
        <dbReference type="Proteomes" id="UP001055117"/>
    </source>
</evidence>
<dbReference type="InterPro" id="IPR027554">
    <property type="entry name" value="Meth_Rta_06860"/>
</dbReference>
<reference evidence="1 2" key="1">
    <citation type="journal article" date="2021" name="Front. Microbiol.">
        <title>Comprehensive Comparative Genomics and Phenotyping of Methylobacterium Species.</title>
        <authorList>
            <person name="Alessa O."/>
            <person name="Ogura Y."/>
            <person name="Fujitani Y."/>
            <person name="Takami H."/>
            <person name="Hayashi T."/>
            <person name="Sahin N."/>
            <person name="Tani A."/>
        </authorList>
    </citation>
    <scope>NUCLEOTIDE SEQUENCE [LARGE SCALE GENOMIC DNA]</scope>
    <source>
        <strain evidence="1 2">DSM 23679</strain>
    </source>
</reference>
<sequence>MNPSDTTDPASELRRQIDALGDWFHNIDIDGVPTAPNHFLGDYPRVKWRSFANAIPDDLSGRTVLDVGCNGGFYAIEMKRRGAARVLAVDTDERYLMQARFAAGRCGQEIEFRQLSVYDVGALAERFDVVLFMGVLYHLRHPLLALDLIREHVADDLFVFQSMQRGSEAVAPVAQDYDFWDMDHFDAPGYPKLHFVENAYSGDHTNWWVPNRACTEAMLRASGFRIESHPEAEVYVCRRAPQPEGAGAIHPARPLTP</sequence>
<dbReference type="PANTHER" id="PTHR43861">
    <property type="entry name" value="TRANS-ACONITATE 2-METHYLTRANSFERASE-RELATED"/>
    <property type="match status" value="1"/>
</dbReference>
<protein>
    <submittedName>
        <fullName evidence="1">tRNA U34 carboxymethyltransferase</fullName>
    </submittedName>
</protein>
<gene>
    <name evidence="1" type="primary">cmoB</name>
    <name evidence="1" type="ORF">AFCDBAGC_4052</name>
</gene>
<dbReference type="EMBL" id="BPQG01000069">
    <property type="protein sequence ID" value="GJD46172.1"/>
    <property type="molecule type" value="Genomic_DNA"/>
</dbReference>
<organism evidence="1 2">
    <name type="scientific">Methylobacterium cerastii</name>
    <dbReference type="NCBI Taxonomy" id="932741"/>
    <lineage>
        <taxon>Bacteria</taxon>
        <taxon>Pseudomonadati</taxon>
        <taxon>Pseudomonadota</taxon>
        <taxon>Alphaproteobacteria</taxon>
        <taxon>Hyphomicrobiales</taxon>
        <taxon>Methylobacteriaceae</taxon>
        <taxon>Methylobacterium</taxon>
    </lineage>
</organism>
<dbReference type="CDD" id="cd02440">
    <property type="entry name" value="AdoMet_MTases"/>
    <property type="match status" value="1"/>
</dbReference>
<name>A0ABQ4QLX5_9HYPH</name>